<dbReference type="AlphaFoldDB" id="A0A7G9S7L3"/>
<dbReference type="EMBL" id="CP060716">
    <property type="protein sequence ID" value="QNN63838.1"/>
    <property type="molecule type" value="Genomic_DNA"/>
</dbReference>
<dbReference type="Pfam" id="PF00929">
    <property type="entry name" value="RNase_T"/>
    <property type="match status" value="1"/>
</dbReference>
<dbReference type="SMART" id="SM00479">
    <property type="entry name" value="EXOIII"/>
    <property type="match status" value="1"/>
</dbReference>
<evidence type="ECO:0000256" key="2">
    <source>
        <dbReference type="ARBA" id="ARBA00022801"/>
    </source>
</evidence>
<evidence type="ECO:0000259" key="4">
    <source>
        <dbReference type="SMART" id="SM00479"/>
    </source>
</evidence>
<evidence type="ECO:0000313" key="6">
    <source>
        <dbReference type="Proteomes" id="UP000515934"/>
    </source>
</evidence>
<dbReference type="Proteomes" id="UP000515934">
    <property type="component" value="Chromosome"/>
</dbReference>
<dbReference type="InterPro" id="IPR013520">
    <property type="entry name" value="Ribonucl_H"/>
</dbReference>
<dbReference type="Gene3D" id="3.30.420.10">
    <property type="entry name" value="Ribonuclease H-like superfamily/Ribonuclease H"/>
    <property type="match status" value="1"/>
</dbReference>
<dbReference type="NCBIfam" id="NF005927">
    <property type="entry name" value="PRK07942.1"/>
    <property type="match status" value="1"/>
</dbReference>
<dbReference type="CDD" id="cd06127">
    <property type="entry name" value="DEDDh"/>
    <property type="match status" value="1"/>
</dbReference>
<gene>
    <name evidence="5" type="ORF">H9L06_02410</name>
</gene>
<name>A0A7G9S7L3_9MICO</name>
<dbReference type="GO" id="GO:0008408">
    <property type="term" value="F:3'-5' exonuclease activity"/>
    <property type="evidence" value="ECO:0007669"/>
    <property type="project" value="TreeGrafter"/>
</dbReference>
<keyword evidence="1" id="KW-0540">Nuclease</keyword>
<dbReference type="InterPro" id="IPR012337">
    <property type="entry name" value="RNaseH-like_sf"/>
</dbReference>
<dbReference type="GO" id="GO:0005829">
    <property type="term" value="C:cytosol"/>
    <property type="evidence" value="ECO:0007669"/>
    <property type="project" value="TreeGrafter"/>
</dbReference>
<dbReference type="PANTHER" id="PTHR30231:SF4">
    <property type="entry name" value="PROTEIN NEN2"/>
    <property type="match status" value="1"/>
</dbReference>
<keyword evidence="2" id="KW-0378">Hydrolase</keyword>
<dbReference type="InterPro" id="IPR036397">
    <property type="entry name" value="RNaseH_sf"/>
</dbReference>
<dbReference type="RefSeq" id="WP_187556295.1">
    <property type="nucleotide sequence ID" value="NZ_CP060716.1"/>
</dbReference>
<protein>
    <submittedName>
        <fullName evidence="5">3'-5' exonuclease</fullName>
    </submittedName>
</protein>
<accession>A0A7G9S7L3</accession>
<sequence length="211" mass="23157">MDTSSSRVVSATLAVIGEAGEVLERYDWLINPGVEIPDAAVRVHGISTDIARSSGIDATVGVKQITERIAEMIERGLPLVVYNAPYDLTLLRHEQRRHNIVALDPVPVLDPLIIDKQVDRFRKGKRTLIAAAEHYGVKLGNAHDAGEDAIASGRVLQRIATKYGASLPGDLELLHNLQVGWALAQAESFQAYMRKVRDPNFVARGSWPVHI</sequence>
<reference evidence="5 6" key="1">
    <citation type="submission" date="2020-08" db="EMBL/GenBank/DDBJ databases">
        <title>Genome sequence of Leucobacter denitrificans KACC 14055T.</title>
        <authorList>
            <person name="Hyun D.-W."/>
            <person name="Bae J.-W."/>
        </authorList>
    </citation>
    <scope>NUCLEOTIDE SEQUENCE [LARGE SCALE GENOMIC DNA]</scope>
    <source>
        <strain evidence="5 6">KACC 14055</strain>
    </source>
</reference>
<keyword evidence="6" id="KW-1185">Reference proteome</keyword>
<dbReference type="KEGG" id="ldn:H9L06_02410"/>
<evidence type="ECO:0000313" key="5">
    <source>
        <dbReference type="EMBL" id="QNN63838.1"/>
    </source>
</evidence>
<dbReference type="SUPFAM" id="SSF53098">
    <property type="entry name" value="Ribonuclease H-like"/>
    <property type="match status" value="1"/>
</dbReference>
<keyword evidence="3 5" id="KW-0269">Exonuclease</keyword>
<evidence type="ECO:0000256" key="3">
    <source>
        <dbReference type="ARBA" id="ARBA00022839"/>
    </source>
</evidence>
<proteinExistence type="predicted"/>
<evidence type="ECO:0000256" key="1">
    <source>
        <dbReference type="ARBA" id="ARBA00022722"/>
    </source>
</evidence>
<dbReference type="PANTHER" id="PTHR30231">
    <property type="entry name" value="DNA POLYMERASE III SUBUNIT EPSILON"/>
    <property type="match status" value="1"/>
</dbReference>
<dbReference type="GO" id="GO:0003676">
    <property type="term" value="F:nucleic acid binding"/>
    <property type="evidence" value="ECO:0007669"/>
    <property type="project" value="InterPro"/>
</dbReference>
<organism evidence="5 6">
    <name type="scientific">Leucobacter denitrificans</name>
    <dbReference type="NCBI Taxonomy" id="683042"/>
    <lineage>
        <taxon>Bacteria</taxon>
        <taxon>Bacillati</taxon>
        <taxon>Actinomycetota</taxon>
        <taxon>Actinomycetes</taxon>
        <taxon>Micrococcales</taxon>
        <taxon>Microbacteriaceae</taxon>
        <taxon>Leucobacter</taxon>
    </lineage>
</organism>
<feature type="domain" description="Exonuclease" evidence="4">
    <location>
        <begin position="7"/>
        <end position="165"/>
    </location>
</feature>